<evidence type="ECO:0000313" key="2">
    <source>
        <dbReference type="Proteomes" id="UP000619238"/>
    </source>
</evidence>
<dbReference type="Proteomes" id="UP000619238">
    <property type="component" value="Unassembled WGS sequence"/>
</dbReference>
<dbReference type="RefSeq" id="WP_187560790.1">
    <property type="nucleotide sequence ID" value="NZ_JACGWS010000002.1"/>
</dbReference>
<reference evidence="1 2" key="1">
    <citation type="submission" date="2020-07" db="EMBL/GenBank/DDBJ databases">
        <title>Description of Kordia aestuariivivens sp. nov., isolated from a tidal flat.</title>
        <authorList>
            <person name="Park S."/>
            <person name="Yoon J.-H."/>
        </authorList>
    </citation>
    <scope>NUCLEOTIDE SEQUENCE [LARGE SCALE GENOMIC DNA]</scope>
    <source>
        <strain evidence="1 2">YSTF-M3</strain>
    </source>
</reference>
<organism evidence="1 2">
    <name type="scientific">Kordia aestuariivivens</name>
    <dbReference type="NCBI Taxonomy" id="2759037"/>
    <lineage>
        <taxon>Bacteria</taxon>
        <taxon>Pseudomonadati</taxon>
        <taxon>Bacteroidota</taxon>
        <taxon>Flavobacteriia</taxon>
        <taxon>Flavobacteriales</taxon>
        <taxon>Flavobacteriaceae</taxon>
        <taxon>Kordia</taxon>
    </lineage>
</organism>
<keyword evidence="2" id="KW-1185">Reference proteome</keyword>
<sequence>MKKQMKTLGLKKQTVSSLEASLVQGGAPTTHSMVTMEKWCVSQLICEPVPQEPTPITNQSHSNCGQCSVVCG</sequence>
<protein>
    <submittedName>
        <fullName evidence="1">Uncharacterized protein</fullName>
    </submittedName>
</protein>
<comment type="caution">
    <text evidence="1">The sequence shown here is derived from an EMBL/GenBank/DDBJ whole genome shotgun (WGS) entry which is preliminary data.</text>
</comment>
<accession>A0ABR7Q5C6</accession>
<proteinExistence type="predicted"/>
<dbReference type="EMBL" id="JACGWS010000002">
    <property type="protein sequence ID" value="MBC8753750.1"/>
    <property type="molecule type" value="Genomic_DNA"/>
</dbReference>
<gene>
    <name evidence="1" type="ORF">H2O64_03655</name>
</gene>
<evidence type="ECO:0000313" key="1">
    <source>
        <dbReference type="EMBL" id="MBC8753750.1"/>
    </source>
</evidence>
<name>A0ABR7Q5C6_9FLAO</name>